<dbReference type="GO" id="GO:0008061">
    <property type="term" value="F:chitin binding"/>
    <property type="evidence" value="ECO:0007669"/>
    <property type="project" value="InterPro"/>
</dbReference>
<dbReference type="Gene3D" id="3.20.20.80">
    <property type="entry name" value="Glycosidases"/>
    <property type="match status" value="1"/>
</dbReference>
<keyword evidence="2" id="KW-0326">Glycosidase</keyword>
<dbReference type="InterPro" id="IPR051887">
    <property type="entry name" value="GH18_Domain-Containing"/>
</dbReference>
<dbReference type="AlphaFoldDB" id="A0A1N6EAN7"/>
<dbReference type="InterPro" id="IPR001223">
    <property type="entry name" value="Glyco_hydro18_cat"/>
</dbReference>
<dbReference type="Proteomes" id="UP000185221">
    <property type="component" value="Unassembled WGS sequence"/>
</dbReference>
<feature type="domain" description="GH18" evidence="4">
    <location>
        <begin position="209"/>
        <end position="545"/>
    </location>
</feature>
<accession>A0A1N6EAN7</accession>
<dbReference type="Pfam" id="PF00704">
    <property type="entry name" value="Glyco_hydro_18"/>
    <property type="match status" value="1"/>
</dbReference>
<reference evidence="6" key="1">
    <citation type="submission" date="2016-11" db="EMBL/GenBank/DDBJ databases">
        <authorList>
            <person name="Varghese N."/>
            <person name="Submissions S."/>
        </authorList>
    </citation>
    <scope>NUCLEOTIDE SEQUENCE [LARGE SCALE GENOMIC DNA]</scope>
    <source>
        <strain evidence="6">DSM 15292</strain>
    </source>
</reference>
<keyword evidence="3" id="KW-0472">Membrane</keyword>
<dbReference type="Gene3D" id="3.10.50.10">
    <property type="match status" value="1"/>
</dbReference>
<dbReference type="GO" id="GO:0009313">
    <property type="term" value="P:oligosaccharide catabolic process"/>
    <property type="evidence" value="ECO:0007669"/>
    <property type="project" value="TreeGrafter"/>
</dbReference>
<dbReference type="STRING" id="226505.SAMN05444394_1909"/>
<evidence type="ECO:0000256" key="1">
    <source>
        <dbReference type="ARBA" id="ARBA00022801"/>
    </source>
</evidence>
<evidence type="ECO:0000256" key="3">
    <source>
        <dbReference type="SAM" id="Phobius"/>
    </source>
</evidence>
<gene>
    <name evidence="5" type="ORF">SAMN05444394_1909</name>
</gene>
<evidence type="ECO:0000313" key="6">
    <source>
        <dbReference type="Proteomes" id="UP000185221"/>
    </source>
</evidence>
<proteinExistence type="predicted"/>
<dbReference type="EMBL" id="FSRC01000001">
    <property type="protein sequence ID" value="SIN80089.1"/>
    <property type="molecule type" value="Genomic_DNA"/>
</dbReference>
<dbReference type="GO" id="GO:0016798">
    <property type="term" value="F:hydrolase activity, acting on glycosyl bonds"/>
    <property type="evidence" value="ECO:0007669"/>
    <property type="project" value="UniProtKB-KW"/>
</dbReference>
<dbReference type="SMART" id="SM00636">
    <property type="entry name" value="Glyco_18"/>
    <property type="match status" value="1"/>
</dbReference>
<protein>
    <submittedName>
        <fullName evidence="5">Glycosyl hydrolases family 18</fullName>
    </submittedName>
</protein>
<dbReference type="PANTHER" id="PTHR46290:SF1">
    <property type="entry name" value="DI-N-ACETYLCHITOBIASE"/>
    <property type="match status" value="1"/>
</dbReference>
<dbReference type="PROSITE" id="PS51910">
    <property type="entry name" value="GH18_2"/>
    <property type="match status" value="1"/>
</dbReference>
<evidence type="ECO:0000313" key="5">
    <source>
        <dbReference type="EMBL" id="SIN80089.1"/>
    </source>
</evidence>
<sequence>MKATAKFYRMKCSYSIFWVGFLIMFFCVSTKNYAQTEIPPSKIVLDSVNLADTTKKSLIQKIIQPIRFRDNRIKRERQTVYDFLKELTTEQDLGIDTATISAISDELVKMAQEISANDTTGMELGNQIQQAISLLDTKASKEKIDSIQFKLESVLKGLSDQAQQESKENATAVSNKLQQLRQVNMWCDSEILDSLVLETNQIYCLQPKGKVFGWYSNREGSQLRNKNLGYLTDLILYGYDLNADGSPRNSRELTALLTDQILQNAINEGKNLSLSIFSESAYVVNRFLQDTSAQNTLIKNLSQYAKSYHLKGATIYFEEFGEQYSGRFSSFIGKLKSQLSGIEEFELSLSLPALRTLKFREKSYSYDFAALNQVIDYYLIHTNELNVTASYVPFSPSPLYHDPKVSRGSIEQTINFYLNSNLPLSKVIMTVGYLGITWPKQDFEPYSKSSGSGREMTLNRIQSEISFSNDSIYISGFDPEQASPYINYQDHDQLRQVWFEDGQSLYLKYVWAMEQQLGGVAVWGYGNDDFNFEFQDALAAAMFEVDTIPLLNSSFYALNNEASSEEKSLWSTIFSFDLKSGIANLGKLLGNLNYIYSDLYWASSNDIQIIQGKYNRDYPLDFNSYCEYSEYTAVIPISDLETDPYYSPLDRKAKSELDSNFMFTRKNLIMRIDSISSPWDSVAAYNFKISPYENKLQNDAECACLLDRWDVYRDGFMVISLILLIVIVVLFLSQYVILVNYGDNWPYMIYREILFLVFLILCFFTISLSLFFNGNFDIIGAGSESTGITVIIVSFVPGLIIGCYIIWFILKKTYEKKDLP</sequence>
<dbReference type="SUPFAM" id="SSF51445">
    <property type="entry name" value="(Trans)glycosidases"/>
    <property type="match status" value="1"/>
</dbReference>
<dbReference type="InterPro" id="IPR029070">
    <property type="entry name" value="Chitinase_insertion_sf"/>
</dbReference>
<name>A0A1N6EAN7_9BACT</name>
<keyword evidence="6" id="KW-1185">Reference proteome</keyword>
<feature type="transmembrane region" description="Helical" evidence="3">
    <location>
        <begin position="787"/>
        <end position="810"/>
    </location>
</feature>
<dbReference type="PANTHER" id="PTHR46290">
    <property type="entry name" value="DI-N-ACETYLCHITOBIASE"/>
    <property type="match status" value="1"/>
</dbReference>
<feature type="transmembrane region" description="Helical" evidence="3">
    <location>
        <begin position="716"/>
        <end position="741"/>
    </location>
</feature>
<dbReference type="InterPro" id="IPR011583">
    <property type="entry name" value="Chitinase_II/V-like_cat"/>
</dbReference>
<organism evidence="5 6">
    <name type="scientific">Algoriphagus halophilus</name>
    <dbReference type="NCBI Taxonomy" id="226505"/>
    <lineage>
        <taxon>Bacteria</taxon>
        <taxon>Pseudomonadati</taxon>
        <taxon>Bacteroidota</taxon>
        <taxon>Cytophagia</taxon>
        <taxon>Cytophagales</taxon>
        <taxon>Cyclobacteriaceae</taxon>
        <taxon>Algoriphagus</taxon>
    </lineage>
</organism>
<evidence type="ECO:0000259" key="4">
    <source>
        <dbReference type="PROSITE" id="PS51910"/>
    </source>
</evidence>
<keyword evidence="3" id="KW-0812">Transmembrane</keyword>
<keyword evidence="1 5" id="KW-0378">Hydrolase</keyword>
<feature type="transmembrane region" description="Helical" evidence="3">
    <location>
        <begin position="753"/>
        <end position="772"/>
    </location>
</feature>
<evidence type="ECO:0000256" key="2">
    <source>
        <dbReference type="ARBA" id="ARBA00023295"/>
    </source>
</evidence>
<keyword evidence="3" id="KW-1133">Transmembrane helix</keyword>
<dbReference type="InterPro" id="IPR017853">
    <property type="entry name" value="GH"/>
</dbReference>